<dbReference type="HAMAP" id="MF_00079">
    <property type="entry name" value="HisG_Long"/>
    <property type="match status" value="1"/>
</dbReference>
<comment type="cofactor">
    <cofactor evidence="2 18">
        <name>Mg(2+)</name>
        <dbReference type="ChEBI" id="CHEBI:18420"/>
    </cofactor>
</comment>
<evidence type="ECO:0000256" key="9">
    <source>
        <dbReference type="ARBA" id="ARBA00022605"/>
    </source>
</evidence>
<keyword evidence="13 18" id="KW-0547">Nucleotide-binding</keyword>
<accession>A0A832I5A7</accession>
<evidence type="ECO:0000256" key="12">
    <source>
        <dbReference type="ARBA" id="ARBA00022723"/>
    </source>
</evidence>
<keyword evidence="12 18" id="KW-0479">Metal-binding</keyword>
<comment type="similarity">
    <text evidence="5 18">Belongs to the ATP phosphoribosyltransferase family. Long subfamily.</text>
</comment>
<dbReference type="Pfam" id="PF08029">
    <property type="entry name" value="HisG_C"/>
    <property type="match status" value="1"/>
</dbReference>
<dbReference type="GO" id="GO:0005737">
    <property type="term" value="C:cytoplasm"/>
    <property type="evidence" value="ECO:0007669"/>
    <property type="project" value="UniProtKB-SubCell"/>
</dbReference>
<dbReference type="SUPFAM" id="SSF53850">
    <property type="entry name" value="Periplasmic binding protein-like II"/>
    <property type="match status" value="1"/>
</dbReference>
<dbReference type="Gene3D" id="3.30.70.120">
    <property type="match status" value="1"/>
</dbReference>
<keyword evidence="11 18" id="KW-0808">Transferase</keyword>
<name>A0A832I5A7_UNCEI</name>
<evidence type="ECO:0000259" key="19">
    <source>
        <dbReference type="Pfam" id="PF01634"/>
    </source>
</evidence>
<dbReference type="FunFam" id="3.30.70.120:FF:000002">
    <property type="entry name" value="ATP phosphoribosyltransferase"/>
    <property type="match status" value="1"/>
</dbReference>
<dbReference type="PANTHER" id="PTHR21403">
    <property type="entry name" value="ATP PHOSPHORIBOSYLTRANSFERASE ATP-PRTASE"/>
    <property type="match status" value="1"/>
</dbReference>
<keyword evidence="8 18" id="KW-0963">Cytoplasm</keyword>
<dbReference type="AlphaFoldDB" id="A0A832I5A7"/>
<evidence type="ECO:0000313" key="21">
    <source>
        <dbReference type="EMBL" id="HGZ43600.1"/>
    </source>
</evidence>
<evidence type="ECO:0000259" key="20">
    <source>
        <dbReference type="Pfam" id="PF08029"/>
    </source>
</evidence>
<dbReference type="GO" id="GO:0000105">
    <property type="term" value="P:L-histidine biosynthetic process"/>
    <property type="evidence" value="ECO:0007669"/>
    <property type="project" value="UniProtKB-UniRule"/>
</dbReference>
<evidence type="ECO:0000256" key="8">
    <source>
        <dbReference type="ARBA" id="ARBA00022490"/>
    </source>
</evidence>
<keyword evidence="16 18" id="KW-0368">Histidine biosynthesis</keyword>
<dbReference type="InterPro" id="IPR013820">
    <property type="entry name" value="ATP_PRibTrfase_cat"/>
</dbReference>
<evidence type="ECO:0000256" key="17">
    <source>
        <dbReference type="ARBA" id="ARBA00024861"/>
    </source>
</evidence>
<feature type="domain" description="ATP phosphoribosyltransferase catalytic" evidence="19">
    <location>
        <begin position="49"/>
        <end position="201"/>
    </location>
</feature>
<dbReference type="UniPathway" id="UPA00031">
    <property type="reaction ID" value="UER00006"/>
</dbReference>
<evidence type="ECO:0000256" key="14">
    <source>
        <dbReference type="ARBA" id="ARBA00022840"/>
    </source>
</evidence>
<evidence type="ECO:0000256" key="10">
    <source>
        <dbReference type="ARBA" id="ARBA00022676"/>
    </source>
</evidence>
<evidence type="ECO:0000256" key="1">
    <source>
        <dbReference type="ARBA" id="ARBA00000915"/>
    </source>
</evidence>
<evidence type="ECO:0000256" key="3">
    <source>
        <dbReference type="ARBA" id="ARBA00004496"/>
    </source>
</evidence>
<proteinExistence type="inferred from homology"/>
<dbReference type="InterPro" id="IPR013115">
    <property type="entry name" value="HisG_C"/>
</dbReference>
<dbReference type="NCBIfam" id="TIGR03455">
    <property type="entry name" value="HisG_C-term"/>
    <property type="match status" value="1"/>
</dbReference>
<dbReference type="InterPro" id="IPR018198">
    <property type="entry name" value="ATP_PRibTrfase_CS"/>
</dbReference>
<keyword evidence="15 18" id="KW-0460">Magnesium</keyword>
<dbReference type="Gene3D" id="3.40.190.10">
    <property type="entry name" value="Periplasmic binding protein-like II"/>
    <property type="match status" value="2"/>
</dbReference>
<dbReference type="PROSITE" id="PS01316">
    <property type="entry name" value="ATP_P_PHORIBOSYLTR"/>
    <property type="match status" value="1"/>
</dbReference>
<dbReference type="NCBIfam" id="TIGR00070">
    <property type="entry name" value="hisG"/>
    <property type="match status" value="1"/>
</dbReference>
<gene>
    <name evidence="18" type="primary">hisG</name>
    <name evidence="21" type="ORF">ENR23_09275</name>
</gene>
<keyword evidence="14 18" id="KW-0067">ATP-binding</keyword>
<comment type="catalytic activity">
    <reaction evidence="1 18">
        <text>1-(5-phospho-beta-D-ribosyl)-ATP + diphosphate = 5-phospho-alpha-D-ribose 1-diphosphate + ATP</text>
        <dbReference type="Rhea" id="RHEA:18473"/>
        <dbReference type="ChEBI" id="CHEBI:30616"/>
        <dbReference type="ChEBI" id="CHEBI:33019"/>
        <dbReference type="ChEBI" id="CHEBI:58017"/>
        <dbReference type="ChEBI" id="CHEBI:73183"/>
        <dbReference type="EC" id="2.4.2.17"/>
    </reaction>
</comment>
<evidence type="ECO:0000256" key="15">
    <source>
        <dbReference type="ARBA" id="ARBA00022842"/>
    </source>
</evidence>
<evidence type="ECO:0000256" key="2">
    <source>
        <dbReference type="ARBA" id="ARBA00001946"/>
    </source>
</evidence>
<evidence type="ECO:0000256" key="7">
    <source>
        <dbReference type="ARBA" id="ARBA00020998"/>
    </source>
</evidence>
<evidence type="ECO:0000256" key="5">
    <source>
        <dbReference type="ARBA" id="ARBA00007955"/>
    </source>
</evidence>
<evidence type="ECO:0000256" key="4">
    <source>
        <dbReference type="ARBA" id="ARBA00004667"/>
    </source>
</evidence>
<feature type="domain" description="Histidine biosynthesis HisG C-terminal" evidence="20">
    <location>
        <begin position="205"/>
        <end position="278"/>
    </location>
</feature>
<evidence type="ECO:0000256" key="16">
    <source>
        <dbReference type="ARBA" id="ARBA00023102"/>
    </source>
</evidence>
<dbReference type="GO" id="GO:0005524">
    <property type="term" value="F:ATP binding"/>
    <property type="evidence" value="ECO:0007669"/>
    <property type="project" value="UniProtKB-KW"/>
</dbReference>
<dbReference type="InterPro" id="IPR001348">
    <property type="entry name" value="ATP_PRibTrfase_HisG"/>
</dbReference>
<comment type="pathway">
    <text evidence="4 18">Amino-acid biosynthesis; L-histidine biosynthesis; L-histidine from 5-phospho-alpha-D-ribose 1-diphosphate: step 1/9.</text>
</comment>
<comment type="subcellular location">
    <subcellularLocation>
        <location evidence="3 18">Cytoplasm</location>
    </subcellularLocation>
</comment>
<dbReference type="InterPro" id="IPR020621">
    <property type="entry name" value="ATP-PRT_HisG_long"/>
</dbReference>
<evidence type="ECO:0000256" key="11">
    <source>
        <dbReference type="ARBA" id="ARBA00022679"/>
    </source>
</evidence>
<keyword evidence="10 18" id="KW-0328">Glycosyltransferase</keyword>
<evidence type="ECO:0000256" key="6">
    <source>
        <dbReference type="ARBA" id="ARBA00011946"/>
    </source>
</evidence>
<comment type="function">
    <text evidence="17 18">Catalyzes the condensation of ATP and 5-phosphoribose 1-diphosphate to form N'-(5'-phosphoribosyl)-ATP (PR-ATP). Has a crucial role in the pathway because the rate of histidine biosynthesis seems to be controlled primarily by regulation of HisG enzymatic activity.</text>
</comment>
<sequence>MLRIALPNKGRLSEEARELFGDAGLEVRARGERALTASLGGQFEALFVRAQDIPEFVADGSADLGVTGWDLVRESGRTLEPLLDLEFGRCRLVVAVRDELAARALEDLPDGVRVATPFPALAREFFERARRRAEVVPVSGAAEVAPHLGIADVVVDLTSTGSTLKVNGLREVATVLESSARLFARPGLGAAADELVAALASVLRARGKRYVMANVPRGALGGVRRVIPGLNGPTVVDILNGGSFVAVHAVVEASAIYRTIADLKALGAEGILVTRIERLMP</sequence>
<dbReference type="SUPFAM" id="SSF54913">
    <property type="entry name" value="GlnB-like"/>
    <property type="match status" value="1"/>
</dbReference>
<dbReference type="PANTHER" id="PTHR21403:SF10">
    <property type="entry name" value="ATP PHOSPHORIBOSYLTRANSFERASE"/>
    <property type="match status" value="1"/>
</dbReference>
<organism evidence="21">
    <name type="scientific">Eiseniibacteriota bacterium</name>
    <dbReference type="NCBI Taxonomy" id="2212470"/>
    <lineage>
        <taxon>Bacteria</taxon>
        <taxon>Candidatus Eiseniibacteriota</taxon>
    </lineage>
</organism>
<dbReference type="EMBL" id="DSQF01000018">
    <property type="protein sequence ID" value="HGZ43600.1"/>
    <property type="molecule type" value="Genomic_DNA"/>
</dbReference>
<reference evidence="21" key="1">
    <citation type="journal article" date="2020" name="mSystems">
        <title>Genome- and Community-Level Interaction Insights into Carbon Utilization and Element Cycling Functions of Hydrothermarchaeota in Hydrothermal Sediment.</title>
        <authorList>
            <person name="Zhou Z."/>
            <person name="Liu Y."/>
            <person name="Xu W."/>
            <person name="Pan J."/>
            <person name="Luo Z.H."/>
            <person name="Li M."/>
        </authorList>
    </citation>
    <scope>NUCLEOTIDE SEQUENCE [LARGE SCALE GENOMIC DNA]</scope>
    <source>
        <strain evidence="21">SpSt-381</strain>
    </source>
</reference>
<dbReference type="GO" id="GO:0003879">
    <property type="term" value="F:ATP phosphoribosyltransferase activity"/>
    <property type="evidence" value="ECO:0007669"/>
    <property type="project" value="UniProtKB-UniRule"/>
</dbReference>
<dbReference type="EC" id="2.4.2.17" evidence="6 18"/>
<keyword evidence="9 18" id="KW-0028">Amino-acid biosynthesis</keyword>
<protein>
    <recommendedName>
        <fullName evidence="7 18">ATP phosphoribosyltransferase</fullName>
        <shortName evidence="18">ATP-PRT</shortName>
        <shortName evidence="18">ATP-PRTase</shortName>
        <ecNumber evidence="6 18">2.4.2.17</ecNumber>
    </recommendedName>
</protein>
<dbReference type="Pfam" id="PF01634">
    <property type="entry name" value="HisG"/>
    <property type="match status" value="1"/>
</dbReference>
<dbReference type="GO" id="GO:0000287">
    <property type="term" value="F:magnesium ion binding"/>
    <property type="evidence" value="ECO:0007669"/>
    <property type="project" value="UniProtKB-UniRule"/>
</dbReference>
<dbReference type="InterPro" id="IPR011322">
    <property type="entry name" value="N-reg_PII-like_a/b"/>
</dbReference>
<dbReference type="InterPro" id="IPR015867">
    <property type="entry name" value="N-reg_PII/ATP_PRibTrfase_C"/>
</dbReference>
<evidence type="ECO:0000256" key="18">
    <source>
        <dbReference type="HAMAP-Rule" id="MF_00079"/>
    </source>
</evidence>
<comment type="activity regulation">
    <text evidence="18">Feedback inhibited by histidine.</text>
</comment>
<comment type="caution">
    <text evidence="21">The sequence shown here is derived from an EMBL/GenBank/DDBJ whole genome shotgun (WGS) entry which is preliminary data.</text>
</comment>
<evidence type="ECO:0000256" key="13">
    <source>
        <dbReference type="ARBA" id="ARBA00022741"/>
    </source>
</evidence>